<evidence type="ECO:0000313" key="1">
    <source>
        <dbReference type="EMBL" id="RIJ20418.1"/>
    </source>
</evidence>
<protein>
    <submittedName>
        <fullName evidence="1">Uncharacterized protein</fullName>
    </submittedName>
</protein>
<evidence type="ECO:0000313" key="2">
    <source>
        <dbReference type="Proteomes" id="UP000265431"/>
    </source>
</evidence>
<proteinExistence type="predicted"/>
<dbReference type="RefSeq" id="WP_119380735.1">
    <property type="nucleotide sequence ID" value="NZ_QWGB01000014.1"/>
</dbReference>
<dbReference type="AlphaFoldDB" id="A0A399QNF6"/>
<name>A0A399QNF6_9PROT</name>
<dbReference type="EMBL" id="QWGB01000014">
    <property type="protein sequence ID" value="RIJ20418.1"/>
    <property type="molecule type" value="Genomic_DNA"/>
</dbReference>
<gene>
    <name evidence="1" type="ORF">D1224_14940</name>
</gene>
<sequence length="75" mass="8429">MYNLDSDHYSLRPVSAAATSGNGQGRLLDWIDSQAKVTRIWLDQLIAEGDPDDMISLIHRQAAWLDMMRSRLAGN</sequence>
<accession>A0A399QNF6</accession>
<dbReference type="OrthoDB" id="7632559at2"/>
<dbReference type="Proteomes" id="UP000265431">
    <property type="component" value="Unassembled WGS sequence"/>
</dbReference>
<keyword evidence="2" id="KW-1185">Reference proteome</keyword>
<comment type="caution">
    <text evidence="1">The sequence shown here is derived from an EMBL/GenBank/DDBJ whole genome shotgun (WGS) entry which is preliminary data.</text>
</comment>
<organism evidence="1 2">
    <name type="scientific">Henriciella barbarensis</name>
    <dbReference type="NCBI Taxonomy" id="86342"/>
    <lineage>
        <taxon>Bacteria</taxon>
        <taxon>Pseudomonadati</taxon>
        <taxon>Pseudomonadota</taxon>
        <taxon>Alphaproteobacteria</taxon>
        <taxon>Hyphomonadales</taxon>
        <taxon>Hyphomonadaceae</taxon>
        <taxon>Henriciella</taxon>
    </lineage>
</organism>
<reference evidence="1 2" key="1">
    <citation type="submission" date="2018-08" db="EMBL/GenBank/DDBJ databases">
        <title>Henriciella mobilis sp. nov., isolated from seawater.</title>
        <authorList>
            <person name="Cheng H."/>
            <person name="Wu Y.-H."/>
            <person name="Xu X.-W."/>
            <person name="Guo L.-L."/>
        </authorList>
    </citation>
    <scope>NUCLEOTIDE SEQUENCE [LARGE SCALE GENOMIC DNA]</scope>
    <source>
        <strain evidence="1 2">CCUG66934</strain>
    </source>
</reference>